<protein>
    <submittedName>
        <fullName evidence="1">Extracellular solute-binding protein</fullName>
    </submittedName>
</protein>
<dbReference type="Proteomes" id="UP001493487">
    <property type="component" value="Unassembled WGS sequence"/>
</dbReference>
<organism evidence="1 2">
    <name type="scientific">Cohnella silvisoli</name>
    <dbReference type="NCBI Taxonomy" id="2873699"/>
    <lineage>
        <taxon>Bacteria</taxon>
        <taxon>Bacillati</taxon>
        <taxon>Bacillota</taxon>
        <taxon>Bacilli</taxon>
        <taxon>Bacillales</taxon>
        <taxon>Paenibacillaceae</taxon>
        <taxon>Cohnella</taxon>
    </lineage>
</organism>
<dbReference type="Gene3D" id="3.40.190.10">
    <property type="entry name" value="Periplasmic binding protein-like II"/>
    <property type="match status" value="1"/>
</dbReference>
<sequence>MSQIKQAQEVNKEKAIKNWDVVTMPVNPQNPNVTDGTSLDQILAIDAKSSNIEAAWKFISYVNGDDYARVRSKTKLGSSPVRTKYFTDEEGHHLQTFWHNNRSFDTFGRIIVDEMELLFI</sequence>
<dbReference type="EMBL" id="JASKHM010000020">
    <property type="protein sequence ID" value="MEQ4486296.1"/>
    <property type="molecule type" value="Genomic_DNA"/>
</dbReference>
<evidence type="ECO:0000313" key="2">
    <source>
        <dbReference type="Proteomes" id="UP001493487"/>
    </source>
</evidence>
<keyword evidence="2" id="KW-1185">Reference proteome</keyword>
<reference evidence="1 2" key="1">
    <citation type="journal article" date="2023" name="Genome Announc.">
        <title>Pan-Genome Analyses of the Genus Cohnella and Proposal of the Novel Species Cohnella silvisoli sp. nov., Isolated from Forest Soil.</title>
        <authorList>
            <person name="Wang C."/>
            <person name="Mao L."/>
            <person name="Bao G."/>
            <person name="Zhu H."/>
        </authorList>
    </citation>
    <scope>NUCLEOTIDE SEQUENCE [LARGE SCALE GENOMIC DNA]</scope>
    <source>
        <strain evidence="1 2">NL03-T5-1</strain>
    </source>
</reference>
<accession>A0ABV1L3A4</accession>
<dbReference type="SUPFAM" id="SSF53850">
    <property type="entry name" value="Periplasmic binding protein-like II"/>
    <property type="match status" value="1"/>
</dbReference>
<comment type="caution">
    <text evidence="1">The sequence shown here is derived from an EMBL/GenBank/DDBJ whole genome shotgun (WGS) entry which is preliminary data.</text>
</comment>
<evidence type="ECO:0000313" key="1">
    <source>
        <dbReference type="EMBL" id="MEQ4486296.1"/>
    </source>
</evidence>
<proteinExistence type="predicted"/>
<name>A0ABV1L3A4_9BACL</name>
<gene>
    <name evidence="1" type="ORF">QJS35_28325</name>
</gene>